<gene>
    <name evidence="1" type="ORF">G5B47_02655</name>
</gene>
<sequence length="133" mass="15723">MKKQVEIAEILNHCEVSKKAIIIKAELEFFLMTDEDRVLFIQEFDSRNLVEHPKKPFRMMDLAKEIGSNHHTYVSLEQLKEMELQRALECLFVEPINHGAMFHFKESGASLRRLYELKQANPKYYLMDALMYA</sequence>
<comment type="caution">
    <text evidence="1">The sequence shown here is derived from an EMBL/GenBank/DDBJ whole genome shotgun (WGS) entry which is preliminary data.</text>
</comment>
<dbReference type="Proteomes" id="UP000480151">
    <property type="component" value="Unassembled WGS sequence"/>
</dbReference>
<protein>
    <submittedName>
        <fullName evidence="1">Uncharacterized protein</fullName>
    </submittedName>
</protein>
<evidence type="ECO:0000313" key="2">
    <source>
        <dbReference type="Proteomes" id="UP000480151"/>
    </source>
</evidence>
<name>A0A6M1PDE9_9BACL</name>
<dbReference type="EMBL" id="JAAKGU010000001">
    <property type="protein sequence ID" value="NGM81309.1"/>
    <property type="molecule type" value="Genomic_DNA"/>
</dbReference>
<dbReference type="AlphaFoldDB" id="A0A6M1PDE9"/>
<keyword evidence="2" id="KW-1185">Reference proteome</keyword>
<dbReference type="RefSeq" id="WP_165094040.1">
    <property type="nucleotide sequence ID" value="NZ_JAAKGU010000001.1"/>
</dbReference>
<accession>A0A6M1PDE9</accession>
<proteinExistence type="predicted"/>
<evidence type="ECO:0000313" key="1">
    <source>
        <dbReference type="EMBL" id="NGM81309.1"/>
    </source>
</evidence>
<reference evidence="1 2" key="1">
    <citation type="submission" date="2020-02" db="EMBL/GenBank/DDBJ databases">
        <authorList>
            <person name="Gao J."/>
            <person name="Sun J."/>
        </authorList>
    </citation>
    <scope>NUCLEOTIDE SEQUENCE [LARGE SCALE GENOMIC DNA]</scope>
    <source>
        <strain evidence="1 2">7124</strain>
    </source>
</reference>
<organism evidence="1 2">
    <name type="scientific">Paenibacillus apii</name>
    <dbReference type="NCBI Taxonomy" id="1850370"/>
    <lineage>
        <taxon>Bacteria</taxon>
        <taxon>Bacillati</taxon>
        <taxon>Bacillota</taxon>
        <taxon>Bacilli</taxon>
        <taxon>Bacillales</taxon>
        <taxon>Paenibacillaceae</taxon>
        <taxon>Paenibacillus</taxon>
    </lineage>
</organism>